<evidence type="ECO:0000313" key="2">
    <source>
        <dbReference type="EMBL" id="MBP2407149.1"/>
    </source>
</evidence>
<sequence>MSDPGRRQGEESPTISPAAVPLLLLGLIIGFLAGYFLLWWGLFVVLAVLVGAAAMVFRGGSRDAGTGVILGVLAGYGVVILLAAFRGVL</sequence>
<name>A0ABS4YEI8_9MICO</name>
<organism evidence="2 3">
    <name type="scientific">Brachybacterium fresconis</name>
    <dbReference type="NCBI Taxonomy" id="173363"/>
    <lineage>
        <taxon>Bacteria</taxon>
        <taxon>Bacillati</taxon>
        <taxon>Actinomycetota</taxon>
        <taxon>Actinomycetes</taxon>
        <taxon>Micrococcales</taxon>
        <taxon>Dermabacteraceae</taxon>
        <taxon>Brachybacterium</taxon>
    </lineage>
</organism>
<evidence type="ECO:0000313" key="3">
    <source>
        <dbReference type="Proteomes" id="UP000698222"/>
    </source>
</evidence>
<comment type="caution">
    <text evidence="2">The sequence shown here is derived from an EMBL/GenBank/DDBJ whole genome shotgun (WGS) entry which is preliminary data.</text>
</comment>
<keyword evidence="1" id="KW-0472">Membrane</keyword>
<evidence type="ECO:0000256" key="1">
    <source>
        <dbReference type="SAM" id="Phobius"/>
    </source>
</evidence>
<feature type="transmembrane region" description="Helical" evidence="1">
    <location>
        <begin position="38"/>
        <end position="57"/>
    </location>
</feature>
<dbReference type="Proteomes" id="UP000698222">
    <property type="component" value="Unassembled WGS sequence"/>
</dbReference>
<feature type="transmembrane region" description="Helical" evidence="1">
    <location>
        <begin position="12"/>
        <end position="32"/>
    </location>
</feature>
<dbReference type="RefSeq" id="WP_209885920.1">
    <property type="nucleotide sequence ID" value="NZ_BAAAJV010000026.1"/>
</dbReference>
<accession>A0ABS4YEI8</accession>
<dbReference type="EMBL" id="JAGIOC010000001">
    <property type="protein sequence ID" value="MBP2407149.1"/>
    <property type="molecule type" value="Genomic_DNA"/>
</dbReference>
<proteinExistence type="predicted"/>
<reference evidence="2 3" key="1">
    <citation type="submission" date="2021-03" db="EMBL/GenBank/DDBJ databases">
        <title>Sequencing the genomes of 1000 actinobacteria strains.</title>
        <authorList>
            <person name="Klenk H.-P."/>
        </authorList>
    </citation>
    <scope>NUCLEOTIDE SEQUENCE [LARGE SCALE GENOMIC DNA]</scope>
    <source>
        <strain evidence="2 3">DSM 14564</strain>
    </source>
</reference>
<feature type="transmembrane region" description="Helical" evidence="1">
    <location>
        <begin position="64"/>
        <end position="85"/>
    </location>
</feature>
<keyword evidence="1" id="KW-0812">Transmembrane</keyword>
<keyword evidence="3" id="KW-1185">Reference proteome</keyword>
<protein>
    <submittedName>
        <fullName evidence="2">Membrane protein (Fun14 family)</fullName>
    </submittedName>
</protein>
<gene>
    <name evidence="2" type="ORF">JOF44_000052</name>
</gene>
<keyword evidence="1" id="KW-1133">Transmembrane helix</keyword>